<name>A0A699ZW44_HAELA</name>
<keyword evidence="4" id="KW-1185">Reference proteome</keyword>
<dbReference type="EMBL" id="BLLF01002170">
    <property type="protein sequence ID" value="GFH22996.1"/>
    <property type="molecule type" value="Genomic_DNA"/>
</dbReference>
<dbReference type="GO" id="GO:0004386">
    <property type="term" value="F:helicase activity"/>
    <property type="evidence" value="ECO:0007669"/>
    <property type="project" value="UniProtKB-KW"/>
</dbReference>
<sequence length="104" mass="10947">MEGQLLVAWFALTLAVNSETARGNPELEALVQPLLACGGGAAVAAKQLRQVLLSGGLKPGGQTLALEDLRVQAGGRHDNDAPNFRDIKIIPTSEEPRADHPKAD</sequence>
<keyword evidence="3" id="KW-0347">Helicase</keyword>
<keyword evidence="3" id="KW-0067">ATP-binding</keyword>
<proteinExistence type="predicted"/>
<gene>
    <name evidence="3" type="ORF">HaLaN_20540</name>
</gene>
<keyword evidence="3" id="KW-0378">Hydrolase</keyword>
<feature type="region of interest" description="Disordered" evidence="1">
    <location>
        <begin position="74"/>
        <end position="104"/>
    </location>
</feature>
<protein>
    <submittedName>
        <fullName evidence="3">Helicase ATP-binding domain-containing protein</fullName>
    </submittedName>
</protein>
<dbReference type="GO" id="GO:0005524">
    <property type="term" value="F:ATP binding"/>
    <property type="evidence" value="ECO:0007669"/>
    <property type="project" value="UniProtKB-KW"/>
</dbReference>
<evidence type="ECO:0000256" key="2">
    <source>
        <dbReference type="SAM" id="SignalP"/>
    </source>
</evidence>
<evidence type="ECO:0000256" key="1">
    <source>
        <dbReference type="SAM" id="MobiDB-lite"/>
    </source>
</evidence>
<keyword evidence="3" id="KW-0547">Nucleotide-binding</keyword>
<evidence type="ECO:0000313" key="3">
    <source>
        <dbReference type="EMBL" id="GFH22996.1"/>
    </source>
</evidence>
<dbReference type="Proteomes" id="UP000485058">
    <property type="component" value="Unassembled WGS sequence"/>
</dbReference>
<feature type="chain" id="PRO_5025473889" evidence="2">
    <location>
        <begin position="24"/>
        <end position="104"/>
    </location>
</feature>
<reference evidence="3 4" key="1">
    <citation type="submission" date="2020-02" db="EMBL/GenBank/DDBJ databases">
        <title>Draft genome sequence of Haematococcus lacustris strain NIES-144.</title>
        <authorList>
            <person name="Morimoto D."/>
            <person name="Nakagawa S."/>
            <person name="Yoshida T."/>
            <person name="Sawayama S."/>
        </authorList>
    </citation>
    <scope>NUCLEOTIDE SEQUENCE [LARGE SCALE GENOMIC DNA]</scope>
    <source>
        <strain evidence="3 4">NIES-144</strain>
    </source>
</reference>
<accession>A0A699ZW44</accession>
<comment type="caution">
    <text evidence="3">The sequence shown here is derived from an EMBL/GenBank/DDBJ whole genome shotgun (WGS) entry which is preliminary data.</text>
</comment>
<dbReference type="AlphaFoldDB" id="A0A699ZW44"/>
<evidence type="ECO:0000313" key="4">
    <source>
        <dbReference type="Proteomes" id="UP000485058"/>
    </source>
</evidence>
<feature type="signal peptide" evidence="2">
    <location>
        <begin position="1"/>
        <end position="23"/>
    </location>
</feature>
<organism evidence="3 4">
    <name type="scientific">Haematococcus lacustris</name>
    <name type="common">Green alga</name>
    <name type="synonym">Haematococcus pluvialis</name>
    <dbReference type="NCBI Taxonomy" id="44745"/>
    <lineage>
        <taxon>Eukaryota</taxon>
        <taxon>Viridiplantae</taxon>
        <taxon>Chlorophyta</taxon>
        <taxon>core chlorophytes</taxon>
        <taxon>Chlorophyceae</taxon>
        <taxon>CS clade</taxon>
        <taxon>Chlamydomonadales</taxon>
        <taxon>Haematococcaceae</taxon>
        <taxon>Haematococcus</taxon>
    </lineage>
</organism>
<keyword evidence="2" id="KW-0732">Signal</keyword>